<name>A0A381XD14_9ZZZZ</name>
<gene>
    <name evidence="1" type="ORF">METZ01_LOCUS115225</name>
</gene>
<dbReference type="EMBL" id="UINC01014654">
    <property type="protein sequence ID" value="SVA62371.1"/>
    <property type="molecule type" value="Genomic_DNA"/>
</dbReference>
<reference evidence="1" key="1">
    <citation type="submission" date="2018-05" db="EMBL/GenBank/DDBJ databases">
        <authorList>
            <person name="Lanie J.A."/>
            <person name="Ng W.-L."/>
            <person name="Kazmierczak K.M."/>
            <person name="Andrzejewski T.M."/>
            <person name="Davidsen T.M."/>
            <person name="Wayne K.J."/>
            <person name="Tettelin H."/>
            <person name="Glass J.I."/>
            <person name="Rusch D."/>
            <person name="Podicherti R."/>
            <person name="Tsui H.-C.T."/>
            <person name="Winkler M.E."/>
        </authorList>
    </citation>
    <scope>NUCLEOTIDE SEQUENCE</scope>
</reference>
<feature type="non-terminal residue" evidence="1">
    <location>
        <position position="50"/>
    </location>
</feature>
<evidence type="ECO:0000313" key="1">
    <source>
        <dbReference type="EMBL" id="SVA62371.1"/>
    </source>
</evidence>
<proteinExistence type="predicted"/>
<accession>A0A381XD14</accession>
<protein>
    <submittedName>
        <fullName evidence="1">Uncharacterized protein</fullName>
    </submittedName>
</protein>
<organism evidence="1">
    <name type="scientific">marine metagenome</name>
    <dbReference type="NCBI Taxonomy" id="408172"/>
    <lineage>
        <taxon>unclassified sequences</taxon>
        <taxon>metagenomes</taxon>
        <taxon>ecological metagenomes</taxon>
    </lineage>
</organism>
<sequence length="50" mass="5150">MIGVTVLTRCVAASSAWVLLLVFVAALGSQTVLMAQPAPTDPPPLSLDDL</sequence>
<dbReference type="AlphaFoldDB" id="A0A381XD14"/>